<dbReference type="RefSeq" id="WP_344783849.1">
    <property type="nucleotide sequence ID" value="NZ_BAAAZW010000006.1"/>
</dbReference>
<dbReference type="Pfam" id="PF08241">
    <property type="entry name" value="Methyltransf_11"/>
    <property type="match status" value="1"/>
</dbReference>
<dbReference type="SUPFAM" id="SSF53335">
    <property type="entry name" value="S-adenosyl-L-methionine-dependent methyltransferases"/>
    <property type="match status" value="1"/>
</dbReference>
<keyword evidence="3" id="KW-1185">Reference proteome</keyword>
<dbReference type="GO" id="GO:0032259">
    <property type="term" value="P:methylation"/>
    <property type="evidence" value="ECO:0007669"/>
    <property type="project" value="UniProtKB-KW"/>
</dbReference>
<protein>
    <submittedName>
        <fullName evidence="2">Mycofactocin oligosaccharide methyltransferase MftM</fullName>
    </submittedName>
</protein>
<dbReference type="NCBIfam" id="NF041255">
    <property type="entry name" value="mycofact_MftM"/>
    <property type="match status" value="1"/>
</dbReference>
<reference evidence="3" key="1">
    <citation type="journal article" date="2019" name="Int. J. Syst. Evol. Microbiol.">
        <title>The Global Catalogue of Microorganisms (GCM) 10K type strain sequencing project: providing services to taxonomists for standard genome sequencing and annotation.</title>
        <authorList>
            <consortium name="The Broad Institute Genomics Platform"/>
            <consortium name="The Broad Institute Genome Sequencing Center for Infectious Disease"/>
            <person name="Wu L."/>
            <person name="Ma J."/>
        </authorList>
    </citation>
    <scope>NUCLEOTIDE SEQUENCE [LARGE SCALE GENOMIC DNA]</scope>
    <source>
        <strain evidence="3">JCM 16923</strain>
    </source>
</reference>
<keyword evidence="2" id="KW-0489">Methyltransferase</keyword>
<proteinExistence type="predicted"/>
<name>A0ABP7PAB2_9ACTN</name>
<dbReference type="InterPro" id="IPR029063">
    <property type="entry name" value="SAM-dependent_MTases_sf"/>
</dbReference>
<evidence type="ECO:0000313" key="2">
    <source>
        <dbReference type="EMBL" id="GAA3962334.1"/>
    </source>
</evidence>
<accession>A0ABP7PAB2</accession>
<evidence type="ECO:0000313" key="3">
    <source>
        <dbReference type="Proteomes" id="UP001418444"/>
    </source>
</evidence>
<comment type="caution">
    <text evidence="2">The sequence shown here is derived from an EMBL/GenBank/DDBJ whole genome shotgun (WGS) entry which is preliminary data.</text>
</comment>
<dbReference type="EMBL" id="BAAAZW010000006">
    <property type="protein sequence ID" value="GAA3962334.1"/>
    <property type="molecule type" value="Genomic_DNA"/>
</dbReference>
<sequence>MTVVAELTGPARELRVRRCAGATGFTAVADRDGVHLTHSLDETTVSDHRVVAGLCALVSSGALAGQEEFETAFTRVVEDCGPDPAAGWRAFYRNSVRELRSGHSSFSPVHRRARSLLVGDSVLEVGSCFGFLALQCAQDGYQVTACDICPGALDLLDAAAADLGAAVTTVAGDARALPQPDDAVDTVTLIHLLEHLDGPDVQAAIGEALRVARRRVVIAVPYESEPSGHFGHRQRLSAADLSHWASRWPGCTAEIFADHGGWLVLDHPGPC</sequence>
<feature type="domain" description="Methyltransferase type 11" evidence="1">
    <location>
        <begin position="123"/>
        <end position="215"/>
    </location>
</feature>
<dbReference type="InterPro" id="IPR013216">
    <property type="entry name" value="Methyltransf_11"/>
</dbReference>
<dbReference type="Proteomes" id="UP001418444">
    <property type="component" value="Unassembled WGS sequence"/>
</dbReference>
<keyword evidence="2" id="KW-0808">Transferase</keyword>
<dbReference type="GO" id="GO:0008168">
    <property type="term" value="F:methyltransferase activity"/>
    <property type="evidence" value="ECO:0007669"/>
    <property type="project" value="UniProtKB-KW"/>
</dbReference>
<gene>
    <name evidence="2" type="primary">mftM</name>
    <name evidence="2" type="ORF">GCM10022231_23180</name>
</gene>
<dbReference type="Gene3D" id="3.40.50.150">
    <property type="entry name" value="Vaccinia Virus protein VP39"/>
    <property type="match status" value="1"/>
</dbReference>
<evidence type="ECO:0000259" key="1">
    <source>
        <dbReference type="Pfam" id="PF08241"/>
    </source>
</evidence>
<organism evidence="2 3">
    <name type="scientific">Gordonia caeni</name>
    <dbReference type="NCBI Taxonomy" id="1007097"/>
    <lineage>
        <taxon>Bacteria</taxon>
        <taxon>Bacillati</taxon>
        <taxon>Actinomycetota</taxon>
        <taxon>Actinomycetes</taxon>
        <taxon>Mycobacteriales</taxon>
        <taxon>Gordoniaceae</taxon>
        <taxon>Gordonia</taxon>
    </lineage>
</organism>
<dbReference type="CDD" id="cd02440">
    <property type="entry name" value="AdoMet_MTases"/>
    <property type="match status" value="1"/>
</dbReference>